<dbReference type="InterPro" id="IPR036102">
    <property type="entry name" value="OsmC/Ohrsf"/>
</dbReference>
<keyword evidence="2" id="KW-1185">Reference proteome</keyword>
<accession>A0AA96GLK2</accession>
<proteinExistence type="predicted"/>
<name>A0AA96GLK2_9BACT</name>
<gene>
    <name evidence="1" type="ORF">PQG83_20550</name>
</gene>
<dbReference type="PANTHER" id="PTHR35368:SF1">
    <property type="entry name" value="HYDROPEROXIDE REDUCTASE"/>
    <property type="match status" value="1"/>
</dbReference>
<sequence>MSSVATPSTINGVNVEQLEANIHAIQGETSLAKFQFRATNTWINGGHNRTTIKEFYGVGKEDATRTEPFVLDADEPPVLLGEDQGANPVEFVLHALASCLTTSMIYHAAARGIKIDAVESRLEGDLDLRGFLGLSKDVRPGYQNLRVHFTVKSDAPAETLRELTKYSPVFDIVSNPVPVAISVNTKGTN</sequence>
<dbReference type="AlphaFoldDB" id="A0AA96GLK2"/>
<dbReference type="Proteomes" id="UP001302494">
    <property type="component" value="Chromosome"/>
</dbReference>
<dbReference type="InterPro" id="IPR052924">
    <property type="entry name" value="OsmC/Ohr_hydroprdx_reductase"/>
</dbReference>
<dbReference type="Pfam" id="PF02566">
    <property type="entry name" value="OsmC"/>
    <property type="match status" value="1"/>
</dbReference>
<organism evidence="1 2">
    <name type="scientific">Candidatus Nitrospira neomarina</name>
    <dbReference type="NCBI Taxonomy" id="3020899"/>
    <lineage>
        <taxon>Bacteria</taxon>
        <taxon>Pseudomonadati</taxon>
        <taxon>Nitrospirota</taxon>
        <taxon>Nitrospiria</taxon>
        <taxon>Nitrospirales</taxon>
        <taxon>Nitrospiraceae</taxon>
        <taxon>Nitrospira</taxon>
    </lineage>
</organism>
<dbReference type="InterPro" id="IPR003718">
    <property type="entry name" value="OsmC/Ohr_fam"/>
</dbReference>
<evidence type="ECO:0000313" key="1">
    <source>
        <dbReference type="EMBL" id="WNM64221.1"/>
    </source>
</evidence>
<evidence type="ECO:0000313" key="2">
    <source>
        <dbReference type="Proteomes" id="UP001302494"/>
    </source>
</evidence>
<dbReference type="PANTHER" id="PTHR35368">
    <property type="entry name" value="HYDROPEROXIDE REDUCTASE"/>
    <property type="match status" value="1"/>
</dbReference>
<dbReference type="SUPFAM" id="SSF82784">
    <property type="entry name" value="OsmC-like"/>
    <property type="match status" value="1"/>
</dbReference>
<dbReference type="KEGG" id="nneo:PQG83_20550"/>
<reference evidence="1 2" key="1">
    <citation type="submission" date="2023-01" db="EMBL/GenBank/DDBJ databases">
        <title>Cultivation and genomic characterization of new, ubiquitous marine nitrite-oxidizing bacteria from the Nitrospirales.</title>
        <authorList>
            <person name="Mueller A.J."/>
            <person name="Daebeler A."/>
            <person name="Herbold C.W."/>
            <person name="Kirkegaard R.H."/>
            <person name="Daims H."/>
        </authorList>
    </citation>
    <scope>NUCLEOTIDE SEQUENCE [LARGE SCALE GENOMIC DNA]</scope>
    <source>
        <strain evidence="1 2">DK</strain>
    </source>
</reference>
<protein>
    <submittedName>
        <fullName evidence="1">OsmC family protein</fullName>
    </submittedName>
</protein>
<dbReference type="EMBL" id="CP116968">
    <property type="protein sequence ID" value="WNM64221.1"/>
    <property type="molecule type" value="Genomic_DNA"/>
</dbReference>
<dbReference type="InterPro" id="IPR015946">
    <property type="entry name" value="KH_dom-like_a/b"/>
</dbReference>
<dbReference type="Gene3D" id="3.30.300.20">
    <property type="match status" value="1"/>
</dbReference>